<organism evidence="1 2">
    <name type="scientific">Saccharomyces cerevisiae (strain AWRI1631)</name>
    <name type="common">Baker's yeast</name>
    <dbReference type="NCBI Taxonomy" id="545124"/>
    <lineage>
        <taxon>Eukaryota</taxon>
        <taxon>Fungi</taxon>
        <taxon>Dikarya</taxon>
        <taxon>Ascomycota</taxon>
        <taxon>Saccharomycotina</taxon>
        <taxon>Saccharomycetes</taxon>
        <taxon>Saccharomycetales</taxon>
        <taxon>Saccharomycetaceae</taxon>
        <taxon>Saccharomyces</taxon>
    </lineage>
</organism>
<sequence>MLLGNEVKRLNKKIKEGHIIGPPRIARKGTYQKKRSLKIEPLLRI</sequence>
<name>B5VJV1_YEAS6</name>
<gene>
    <name evidence="1" type="ORF">AWRI1631_80720</name>
</gene>
<evidence type="ECO:0000313" key="1">
    <source>
        <dbReference type="EMBL" id="EDZ71794.1"/>
    </source>
</evidence>
<evidence type="ECO:0000313" key="2">
    <source>
        <dbReference type="Proteomes" id="UP000008988"/>
    </source>
</evidence>
<dbReference type="AlphaFoldDB" id="B5VJV1"/>
<dbReference type="EMBL" id="ABSV01001061">
    <property type="protein sequence ID" value="EDZ71794.1"/>
    <property type="molecule type" value="Genomic_DNA"/>
</dbReference>
<accession>B5VJV1</accession>
<dbReference type="Proteomes" id="UP000008988">
    <property type="component" value="Unassembled WGS sequence"/>
</dbReference>
<protein>
    <submittedName>
        <fullName evidence="1">Uncharacterized protein</fullName>
    </submittedName>
</protein>
<reference evidence="1 2" key="1">
    <citation type="journal article" date="2008" name="FEMS Yeast Res.">
        <title>Comparative genome analysis of a Saccharomyces cerevisiae wine strain.</title>
        <authorList>
            <person name="Borneman A.R."/>
            <person name="Forgan A.H."/>
            <person name="Pretorius I.S."/>
            <person name="Chambers P.J."/>
        </authorList>
    </citation>
    <scope>NUCLEOTIDE SEQUENCE [LARGE SCALE GENOMIC DNA]</scope>
    <source>
        <strain evidence="1 2">AWRI1631</strain>
    </source>
</reference>
<proteinExistence type="predicted"/>
<comment type="caution">
    <text evidence="1">The sequence shown here is derived from an EMBL/GenBank/DDBJ whole genome shotgun (WGS) entry which is preliminary data.</text>
</comment>